<dbReference type="Gene3D" id="3.30.920.30">
    <property type="entry name" value="Hypothetical protein"/>
    <property type="match status" value="1"/>
</dbReference>
<keyword evidence="7" id="KW-0346">Stress response</keyword>
<keyword evidence="4" id="KW-0255">Endonuclease</keyword>
<evidence type="ECO:0000256" key="5">
    <source>
        <dbReference type="ARBA" id="ARBA00022801"/>
    </source>
</evidence>
<dbReference type="SUPFAM" id="SSF54786">
    <property type="entry name" value="YcfA/nrd intein domain"/>
    <property type="match status" value="1"/>
</dbReference>
<evidence type="ECO:0000313" key="8">
    <source>
        <dbReference type="EMBL" id="MBS1257005.1"/>
    </source>
</evidence>
<dbReference type="InterPro" id="IPR038570">
    <property type="entry name" value="HicA_sf"/>
</dbReference>
<dbReference type="EMBL" id="JAANXD010000001">
    <property type="protein sequence ID" value="MBS1257005.1"/>
    <property type="molecule type" value="Genomic_DNA"/>
</dbReference>
<evidence type="ECO:0008006" key="10">
    <source>
        <dbReference type="Google" id="ProtNLM"/>
    </source>
</evidence>
<keyword evidence="5" id="KW-0378">Hydrolase</keyword>
<evidence type="ECO:0000256" key="4">
    <source>
        <dbReference type="ARBA" id="ARBA00022759"/>
    </source>
</evidence>
<sequence length="61" mass="7201">MKRKDLIRHLEKNGCEFLREGGNHTVYVNRMEKKVSTIPRHREIDKNLAKRICKDLGISKP</sequence>
<dbReference type="GO" id="GO:0016787">
    <property type="term" value="F:hydrolase activity"/>
    <property type="evidence" value="ECO:0007669"/>
    <property type="project" value="UniProtKB-KW"/>
</dbReference>
<dbReference type="InterPro" id="IPR012933">
    <property type="entry name" value="HicA_mRNA_interferase"/>
</dbReference>
<dbReference type="Pfam" id="PF07927">
    <property type="entry name" value="HicA_toxin"/>
    <property type="match status" value="1"/>
</dbReference>
<evidence type="ECO:0000256" key="1">
    <source>
        <dbReference type="ARBA" id="ARBA00006620"/>
    </source>
</evidence>
<comment type="similarity">
    <text evidence="1">Belongs to the HicA mRNA interferase family.</text>
</comment>
<evidence type="ECO:0000256" key="6">
    <source>
        <dbReference type="ARBA" id="ARBA00022884"/>
    </source>
</evidence>
<keyword evidence="6" id="KW-0694">RNA-binding</keyword>
<evidence type="ECO:0000256" key="3">
    <source>
        <dbReference type="ARBA" id="ARBA00022722"/>
    </source>
</evidence>
<dbReference type="GO" id="GO:0003729">
    <property type="term" value="F:mRNA binding"/>
    <property type="evidence" value="ECO:0007669"/>
    <property type="project" value="InterPro"/>
</dbReference>
<dbReference type="AlphaFoldDB" id="A0A941W2Z9"/>
<dbReference type="GO" id="GO:0004519">
    <property type="term" value="F:endonuclease activity"/>
    <property type="evidence" value="ECO:0007669"/>
    <property type="project" value="UniProtKB-KW"/>
</dbReference>
<reference evidence="8" key="1">
    <citation type="journal article" date="2021" name="ISME J.">
        <title>Fine-scale metabolic discontinuity in a stratified prokaryote microbiome of a Red Sea deep halocline.</title>
        <authorList>
            <person name="Michoud G."/>
            <person name="Ngugi D.K."/>
            <person name="Barozzi A."/>
            <person name="Merlino G."/>
            <person name="Calleja M.L."/>
            <person name="Delgado-Huertas A."/>
            <person name="Moran X.A.G."/>
            <person name="Daffonchio D."/>
        </authorList>
    </citation>
    <scope>NUCLEOTIDE SEQUENCE</scope>
    <source>
        <strain evidence="8">SuakinDeep_MAG55_1</strain>
    </source>
</reference>
<evidence type="ECO:0000256" key="2">
    <source>
        <dbReference type="ARBA" id="ARBA00022649"/>
    </source>
</evidence>
<name>A0A941W2Z9_9BACT</name>
<protein>
    <recommendedName>
        <fullName evidence="10">YcfA family protein</fullName>
    </recommendedName>
</protein>
<comment type="caution">
    <text evidence="8">The sequence shown here is derived from an EMBL/GenBank/DDBJ whole genome shotgun (WGS) entry which is preliminary data.</text>
</comment>
<proteinExistence type="inferred from homology"/>
<keyword evidence="3" id="KW-0540">Nuclease</keyword>
<gene>
    <name evidence="8" type="ORF">MAG551_00040</name>
</gene>
<keyword evidence="2" id="KW-1277">Toxin-antitoxin system</keyword>
<accession>A0A941W2Z9</accession>
<dbReference type="Proteomes" id="UP000722750">
    <property type="component" value="Unassembled WGS sequence"/>
</dbReference>
<evidence type="ECO:0000313" key="9">
    <source>
        <dbReference type="Proteomes" id="UP000722750"/>
    </source>
</evidence>
<organism evidence="8 9">
    <name type="scientific">Candidatus Scalindua arabica</name>
    <dbReference type="NCBI Taxonomy" id="1127984"/>
    <lineage>
        <taxon>Bacteria</taxon>
        <taxon>Pseudomonadati</taxon>
        <taxon>Planctomycetota</taxon>
        <taxon>Candidatus Brocadiia</taxon>
        <taxon>Candidatus Brocadiales</taxon>
        <taxon>Candidatus Scalinduaceae</taxon>
        <taxon>Candidatus Scalindua</taxon>
    </lineage>
</organism>
<evidence type="ECO:0000256" key="7">
    <source>
        <dbReference type="ARBA" id="ARBA00023016"/>
    </source>
</evidence>